<accession>A0A1Y0ILH9</accession>
<feature type="transmembrane region" description="Helical" evidence="1">
    <location>
        <begin position="50"/>
        <end position="69"/>
    </location>
</feature>
<gene>
    <name evidence="2" type="ORF">CBW65_03685</name>
</gene>
<dbReference type="RefSeq" id="WP_087455650.1">
    <property type="nucleotide sequence ID" value="NZ_CP021434.1"/>
</dbReference>
<reference evidence="3" key="1">
    <citation type="submission" date="2017-05" db="EMBL/GenBank/DDBJ databases">
        <authorList>
            <person name="Sung H."/>
        </authorList>
    </citation>
    <scope>NUCLEOTIDE SEQUENCE [LARGE SCALE GENOMIC DNA]</scope>
    <source>
        <strain evidence="3">AR23208</strain>
    </source>
</reference>
<keyword evidence="1" id="KW-0472">Membrane</keyword>
<dbReference type="AlphaFoldDB" id="A0A1Y0ILH9"/>
<organism evidence="2 3">
    <name type="scientific">Tumebacillus avium</name>
    <dbReference type="NCBI Taxonomy" id="1903704"/>
    <lineage>
        <taxon>Bacteria</taxon>
        <taxon>Bacillati</taxon>
        <taxon>Bacillota</taxon>
        <taxon>Bacilli</taxon>
        <taxon>Bacillales</taxon>
        <taxon>Alicyclobacillaceae</taxon>
        <taxon>Tumebacillus</taxon>
    </lineage>
</organism>
<dbReference type="EMBL" id="CP021434">
    <property type="protein sequence ID" value="ARU60263.1"/>
    <property type="molecule type" value="Genomic_DNA"/>
</dbReference>
<protein>
    <submittedName>
        <fullName evidence="2">Uncharacterized protein</fullName>
    </submittedName>
</protein>
<dbReference type="KEGG" id="tum:CBW65_03685"/>
<dbReference type="OrthoDB" id="2381898at2"/>
<keyword evidence="3" id="KW-1185">Reference proteome</keyword>
<dbReference type="Proteomes" id="UP000195437">
    <property type="component" value="Chromosome"/>
</dbReference>
<evidence type="ECO:0000313" key="2">
    <source>
        <dbReference type="EMBL" id="ARU60263.1"/>
    </source>
</evidence>
<proteinExistence type="predicted"/>
<feature type="transmembrane region" description="Helical" evidence="1">
    <location>
        <begin position="27"/>
        <end position="44"/>
    </location>
</feature>
<evidence type="ECO:0000256" key="1">
    <source>
        <dbReference type="SAM" id="Phobius"/>
    </source>
</evidence>
<keyword evidence="1" id="KW-0812">Transmembrane</keyword>
<name>A0A1Y0ILH9_9BACL</name>
<sequence>MGGLVSFLISLMFFYFGVKKYKQHKKVRGVILILLGLMFAGGWLPGLIGMVFSLVFTLALLGGGAFIVLKLINKLKHTEPVYTTTSSDSTFTSTVKTDNGFEDEWKAFLKKQGKN</sequence>
<evidence type="ECO:0000313" key="3">
    <source>
        <dbReference type="Proteomes" id="UP000195437"/>
    </source>
</evidence>
<keyword evidence="1" id="KW-1133">Transmembrane helix</keyword>